<evidence type="ECO:0000313" key="3">
    <source>
        <dbReference type="EMBL" id="CAA7601991.1"/>
    </source>
</evidence>
<reference evidence="3" key="2">
    <citation type="submission" date="2020-01" db="EMBL/GenBank/DDBJ databases">
        <authorList>
            <person name="Hornung B."/>
        </authorList>
    </citation>
    <scope>NUCLEOTIDE SEQUENCE</scope>
    <source>
        <strain evidence="3">PacBioINE</strain>
    </source>
</reference>
<dbReference type="PANTHER" id="PTHR31793:SF27">
    <property type="entry name" value="NOVEL THIOESTERASE SUPERFAMILY DOMAIN AND SAPOSIN A-TYPE DOMAIN CONTAINING PROTEIN (0610012H03RIK)"/>
    <property type="match status" value="1"/>
</dbReference>
<evidence type="ECO:0000256" key="2">
    <source>
        <dbReference type="ARBA" id="ARBA00022801"/>
    </source>
</evidence>
<dbReference type="Pfam" id="PF13279">
    <property type="entry name" value="4HBT_2"/>
    <property type="match status" value="1"/>
</dbReference>
<accession>A0A8S0WZJ6</accession>
<dbReference type="EMBL" id="LR746496">
    <property type="protein sequence ID" value="CAA7601991.1"/>
    <property type="molecule type" value="Genomic_DNA"/>
</dbReference>
<sequence length="157" mass="17972">MGCLEVEKTYPVARLEMTIGWGDCDAAGITYYARYFDWFTNGRLHLLKSFGLPYMTTFQYQDISLVGLEANCRYKKLLFPDETVVLETSLPELKRTRMTFVYKVYKQDGQLAAKGTTVHTYVDHQGKPFDLKKRHPELWSKLNSLLGADGNEEGGRG</sequence>
<protein>
    <submittedName>
        <fullName evidence="3">HotDog domain protein</fullName>
    </submittedName>
    <submittedName>
        <fullName evidence="4">Predicted thioesterase</fullName>
    </submittedName>
</protein>
<dbReference type="EMBL" id="CDGJ01000078">
    <property type="protein sequence ID" value="CEJ08165.1"/>
    <property type="molecule type" value="Genomic_DNA"/>
</dbReference>
<proteinExistence type="inferred from homology"/>
<dbReference type="Proteomes" id="UP001071230">
    <property type="component" value="Unassembled WGS sequence"/>
</dbReference>
<dbReference type="Proteomes" id="UP000836597">
    <property type="component" value="Chromosome"/>
</dbReference>
<dbReference type="InterPro" id="IPR050563">
    <property type="entry name" value="4-hydroxybenzoyl-CoA_TE"/>
</dbReference>
<gene>
    <name evidence="4" type="ORF">DEACI_2640</name>
    <name evidence="3" type="ORF">DEACI_2662</name>
</gene>
<dbReference type="PANTHER" id="PTHR31793">
    <property type="entry name" value="4-HYDROXYBENZOYL-COA THIOESTERASE FAMILY MEMBER"/>
    <property type="match status" value="1"/>
</dbReference>
<dbReference type="KEGG" id="aacx:DEACI_2662"/>
<evidence type="ECO:0000313" key="5">
    <source>
        <dbReference type="Proteomes" id="UP001071230"/>
    </source>
</evidence>
<comment type="similarity">
    <text evidence="1">Belongs to the 4-hydroxybenzoyl-CoA thioesterase family.</text>
</comment>
<name>A0A8S0WZJ6_9FIRM</name>
<organism evidence="3">
    <name type="scientific">Acididesulfobacillus acetoxydans</name>
    <dbReference type="NCBI Taxonomy" id="1561005"/>
    <lineage>
        <taxon>Bacteria</taxon>
        <taxon>Bacillati</taxon>
        <taxon>Bacillota</taxon>
        <taxon>Clostridia</taxon>
        <taxon>Eubacteriales</taxon>
        <taxon>Peptococcaceae</taxon>
        <taxon>Acididesulfobacillus</taxon>
    </lineage>
</organism>
<evidence type="ECO:0000256" key="1">
    <source>
        <dbReference type="ARBA" id="ARBA00005953"/>
    </source>
</evidence>
<keyword evidence="5" id="KW-1185">Reference proteome</keyword>
<dbReference type="InterPro" id="IPR029069">
    <property type="entry name" value="HotDog_dom_sf"/>
</dbReference>
<keyword evidence="2" id="KW-0378">Hydrolase</keyword>
<dbReference type="GO" id="GO:0047617">
    <property type="term" value="F:fatty acyl-CoA hydrolase activity"/>
    <property type="evidence" value="ECO:0007669"/>
    <property type="project" value="TreeGrafter"/>
</dbReference>
<dbReference type="Gene3D" id="3.10.129.10">
    <property type="entry name" value="Hotdog Thioesterase"/>
    <property type="match status" value="1"/>
</dbReference>
<dbReference type="SUPFAM" id="SSF54637">
    <property type="entry name" value="Thioesterase/thiol ester dehydrase-isomerase"/>
    <property type="match status" value="1"/>
</dbReference>
<evidence type="ECO:0000313" key="4">
    <source>
        <dbReference type="EMBL" id="CEJ08165.1"/>
    </source>
</evidence>
<dbReference type="AlphaFoldDB" id="A0A8S0WZJ6"/>
<dbReference type="CDD" id="cd00586">
    <property type="entry name" value="4HBT"/>
    <property type="match status" value="1"/>
</dbReference>
<reference evidence="4" key="1">
    <citation type="submission" date="2014-11" db="EMBL/GenBank/DDBJ databases">
        <authorList>
            <person name="Hornung B.V."/>
        </authorList>
    </citation>
    <scope>NUCLEOTIDE SEQUENCE</scope>
    <source>
        <strain evidence="4">INE</strain>
    </source>
</reference>